<feature type="non-terminal residue" evidence="1">
    <location>
        <position position="1"/>
    </location>
</feature>
<organism evidence="1">
    <name type="scientific">marine sediment metagenome</name>
    <dbReference type="NCBI Taxonomy" id="412755"/>
    <lineage>
        <taxon>unclassified sequences</taxon>
        <taxon>metagenomes</taxon>
        <taxon>ecological metagenomes</taxon>
    </lineage>
</organism>
<protein>
    <submittedName>
        <fullName evidence="1">Uncharacterized protein</fullName>
    </submittedName>
</protein>
<proteinExistence type="predicted"/>
<name>X1P205_9ZZZZ</name>
<evidence type="ECO:0000313" key="1">
    <source>
        <dbReference type="EMBL" id="GAI49913.1"/>
    </source>
</evidence>
<sequence>VYISLDKEVFEETKDKALEEAKNLDESDDNPRYLYPEADLRGRELTFDEKSQELSINGQLYSGQKELGYLSLEIPLEIDMIIEIIEYYRKVLGKIKTVLEATK</sequence>
<gene>
    <name evidence="1" type="ORF">S06H3_59516</name>
</gene>
<comment type="caution">
    <text evidence="1">The sequence shown here is derived from an EMBL/GenBank/DDBJ whole genome shotgun (WGS) entry which is preliminary data.</text>
</comment>
<dbReference type="EMBL" id="BARV01038680">
    <property type="protein sequence ID" value="GAI49913.1"/>
    <property type="molecule type" value="Genomic_DNA"/>
</dbReference>
<accession>X1P205</accession>
<dbReference type="AlphaFoldDB" id="X1P205"/>
<reference evidence="1" key="1">
    <citation type="journal article" date="2014" name="Front. Microbiol.">
        <title>High frequency of phylogenetically diverse reductive dehalogenase-homologous genes in deep subseafloor sedimentary metagenomes.</title>
        <authorList>
            <person name="Kawai M."/>
            <person name="Futagami T."/>
            <person name="Toyoda A."/>
            <person name="Takaki Y."/>
            <person name="Nishi S."/>
            <person name="Hori S."/>
            <person name="Arai W."/>
            <person name="Tsubouchi T."/>
            <person name="Morono Y."/>
            <person name="Uchiyama I."/>
            <person name="Ito T."/>
            <person name="Fujiyama A."/>
            <person name="Inagaki F."/>
            <person name="Takami H."/>
        </authorList>
    </citation>
    <scope>NUCLEOTIDE SEQUENCE</scope>
    <source>
        <strain evidence="1">Expedition CK06-06</strain>
    </source>
</reference>